<dbReference type="AlphaFoldDB" id="A0A2G5BG30"/>
<sequence length="156" mass="16883">MSQFVGKVEKKIGRMTNNPHLEAKGHEQCIEALEKKNKHNPAMNHGQGYNNVQNNCSSGPYGAQNHCAAGNPQHYPASNQPVSGYQDAYQTAGTHGHHGRGHIGDIADKTKGNAEQFGGSVEQKLGTAVHNPNMQQNGYEHQIRGANEKMSGGRVM</sequence>
<name>A0A2G5BG30_COERN</name>
<accession>A0A2G5BG30</accession>
<keyword evidence="3" id="KW-1185">Reference proteome</keyword>
<gene>
    <name evidence="2" type="ORF">COEREDRAFT_80274</name>
</gene>
<evidence type="ECO:0000313" key="2">
    <source>
        <dbReference type="EMBL" id="PIA17976.1"/>
    </source>
</evidence>
<evidence type="ECO:0008006" key="4">
    <source>
        <dbReference type="Google" id="ProtNLM"/>
    </source>
</evidence>
<reference evidence="2 3" key="1">
    <citation type="journal article" date="2015" name="Genome Biol. Evol.">
        <title>Phylogenomic analyses indicate that early fungi evolved digesting cell walls of algal ancestors of land plants.</title>
        <authorList>
            <person name="Chang Y."/>
            <person name="Wang S."/>
            <person name="Sekimoto S."/>
            <person name="Aerts A.L."/>
            <person name="Choi C."/>
            <person name="Clum A."/>
            <person name="LaButti K.M."/>
            <person name="Lindquist E.A."/>
            <person name="Yee Ngan C."/>
            <person name="Ohm R.A."/>
            <person name="Salamov A.A."/>
            <person name="Grigoriev I.V."/>
            <person name="Spatafora J.W."/>
            <person name="Berbee M.L."/>
        </authorList>
    </citation>
    <scope>NUCLEOTIDE SEQUENCE [LARGE SCALE GENOMIC DNA]</scope>
    <source>
        <strain evidence="2 3">NRRL 1564</strain>
    </source>
</reference>
<dbReference type="EMBL" id="KZ303492">
    <property type="protein sequence ID" value="PIA17976.1"/>
    <property type="molecule type" value="Genomic_DNA"/>
</dbReference>
<feature type="region of interest" description="Disordered" evidence="1">
    <location>
        <begin position="131"/>
        <end position="156"/>
    </location>
</feature>
<organism evidence="2 3">
    <name type="scientific">Coemansia reversa (strain ATCC 12441 / NRRL 1564)</name>
    <dbReference type="NCBI Taxonomy" id="763665"/>
    <lineage>
        <taxon>Eukaryota</taxon>
        <taxon>Fungi</taxon>
        <taxon>Fungi incertae sedis</taxon>
        <taxon>Zoopagomycota</taxon>
        <taxon>Kickxellomycotina</taxon>
        <taxon>Kickxellomycetes</taxon>
        <taxon>Kickxellales</taxon>
        <taxon>Kickxellaceae</taxon>
        <taxon>Coemansia</taxon>
    </lineage>
</organism>
<evidence type="ECO:0000256" key="1">
    <source>
        <dbReference type="SAM" id="MobiDB-lite"/>
    </source>
</evidence>
<evidence type="ECO:0000313" key="3">
    <source>
        <dbReference type="Proteomes" id="UP000242474"/>
    </source>
</evidence>
<dbReference type="OrthoDB" id="5567338at2759"/>
<protein>
    <recommendedName>
        <fullName evidence="4">CsbD-like domain-containing protein</fullName>
    </recommendedName>
</protein>
<proteinExistence type="predicted"/>
<dbReference type="Proteomes" id="UP000242474">
    <property type="component" value="Unassembled WGS sequence"/>
</dbReference>